<accession>A0A6S6RZG4</accession>
<sequence>MIAQSFEEWRSCIENDCKIQLTKAFAQKRLSVYLNRKEAETQKFISLYGEQHLENIITWLKRI</sequence>
<dbReference type="AlphaFoldDB" id="A0A6S6RZG4"/>
<protein>
    <submittedName>
        <fullName evidence="1">Uncharacterized protein</fullName>
    </submittedName>
</protein>
<proteinExistence type="predicted"/>
<name>A0A6S6RZG4_9BACT</name>
<reference evidence="1" key="1">
    <citation type="submission" date="2020-01" db="EMBL/GenBank/DDBJ databases">
        <authorList>
            <person name="Meier V. D."/>
            <person name="Meier V D."/>
        </authorList>
    </citation>
    <scope>NUCLEOTIDE SEQUENCE</scope>
    <source>
        <strain evidence="1">HLG_WM_MAG_10</strain>
    </source>
</reference>
<evidence type="ECO:0000313" key="1">
    <source>
        <dbReference type="EMBL" id="CAA6798382.1"/>
    </source>
</evidence>
<dbReference type="EMBL" id="CACVAQ010000002">
    <property type="protein sequence ID" value="CAA6798382.1"/>
    <property type="molecule type" value="Genomic_DNA"/>
</dbReference>
<organism evidence="1">
    <name type="scientific">uncultured Aureispira sp</name>
    <dbReference type="NCBI Taxonomy" id="1331704"/>
    <lineage>
        <taxon>Bacteria</taxon>
        <taxon>Pseudomonadati</taxon>
        <taxon>Bacteroidota</taxon>
        <taxon>Saprospiria</taxon>
        <taxon>Saprospirales</taxon>
        <taxon>Saprospiraceae</taxon>
        <taxon>Aureispira</taxon>
        <taxon>environmental samples</taxon>
    </lineage>
</organism>
<gene>
    <name evidence="1" type="ORF">HELGO_WM27607</name>
</gene>